<protein>
    <recommendedName>
        <fullName evidence="3">Phasin protein</fullName>
    </recommendedName>
</protein>
<dbReference type="RefSeq" id="WP_273598256.1">
    <property type="nucleotide sequence ID" value="NZ_JAQQXS010000021.1"/>
</dbReference>
<evidence type="ECO:0000313" key="2">
    <source>
        <dbReference type="Proteomes" id="UP001219862"/>
    </source>
</evidence>
<evidence type="ECO:0008006" key="3">
    <source>
        <dbReference type="Google" id="ProtNLM"/>
    </source>
</evidence>
<proteinExistence type="predicted"/>
<evidence type="ECO:0000313" key="1">
    <source>
        <dbReference type="EMBL" id="MDC8787117.1"/>
    </source>
</evidence>
<accession>A0ABT5KZF9</accession>
<reference evidence="1 2" key="1">
    <citation type="submission" date="2022-10" db="EMBL/GenBank/DDBJ databases">
        <title>paucibacter sp. hw8 Genome sequencing.</title>
        <authorList>
            <person name="Park S."/>
        </authorList>
    </citation>
    <scope>NUCLEOTIDE SEQUENCE [LARGE SCALE GENOMIC DNA]</scope>
    <source>
        <strain evidence="2">hw8</strain>
    </source>
</reference>
<dbReference type="Proteomes" id="UP001219862">
    <property type="component" value="Unassembled WGS sequence"/>
</dbReference>
<comment type="caution">
    <text evidence="1">The sequence shown here is derived from an EMBL/GenBank/DDBJ whole genome shotgun (WGS) entry which is preliminary data.</text>
</comment>
<name>A0ABT5KZF9_9BURK</name>
<keyword evidence="2" id="KW-1185">Reference proteome</keyword>
<sequence length="83" mass="9212">MTHKDTPPEGRFNKLIDEQLDLAAVKLSSAFHLGRAAQAASKDLDAAKNFVRMTDTSTDPMLAKLEEAIPTRPDFGPFRGRRE</sequence>
<organism evidence="1 2">
    <name type="scientific">Roseateles koreensis</name>
    <dbReference type="NCBI Taxonomy" id="2987526"/>
    <lineage>
        <taxon>Bacteria</taxon>
        <taxon>Pseudomonadati</taxon>
        <taxon>Pseudomonadota</taxon>
        <taxon>Betaproteobacteria</taxon>
        <taxon>Burkholderiales</taxon>
        <taxon>Sphaerotilaceae</taxon>
        <taxon>Roseateles</taxon>
    </lineage>
</organism>
<dbReference type="EMBL" id="JAQQXS010000021">
    <property type="protein sequence ID" value="MDC8787117.1"/>
    <property type="molecule type" value="Genomic_DNA"/>
</dbReference>
<gene>
    <name evidence="1" type="ORF">PRZ01_18150</name>
</gene>